<feature type="transmembrane region" description="Helical" evidence="1">
    <location>
        <begin position="12"/>
        <end position="30"/>
    </location>
</feature>
<protein>
    <submittedName>
        <fullName evidence="2">Uncharacterized protein</fullName>
    </submittedName>
</protein>
<evidence type="ECO:0000313" key="2">
    <source>
        <dbReference type="EMBL" id="KKM19996.1"/>
    </source>
</evidence>
<dbReference type="AlphaFoldDB" id="A0A0F9HX18"/>
<dbReference type="EMBL" id="LAZR01013861">
    <property type="protein sequence ID" value="KKM19996.1"/>
    <property type="molecule type" value="Genomic_DNA"/>
</dbReference>
<evidence type="ECO:0000256" key="1">
    <source>
        <dbReference type="SAM" id="Phobius"/>
    </source>
</evidence>
<keyword evidence="1" id="KW-1133">Transmembrane helix</keyword>
<proteinExistence type="predicted"/>
<organism evidence="2">
    <name type="scientific">marine sediment metagenome</name>
    <dbReference type="NCBI Taxonomy" id="412755"/>
    <lineage>
        <taxon>unclassified sequences</taxon>
        <taxon>metagenomes</taxon>
        <taxon>ecological metagenomes</taxon>
    </lineage>
</organism>
<gene>
    <name evidence="2" type="ORF">LCGC14_1649960</name>
</gene>
<name>A0A0F9HX18_9ZZZZ</name>
<sequence length="71" mass="7806">MAQQNVLAKVNIALLGVIVSILLAAIPFAIDLQGRIIRIETKMEAAGDTTLILNAHESRIVRLEERSRRGN</sequence>
<accession>A0A0F9HX18</accession>
<comment type="caution">
    <text evidence="2">The sequence shown here is derived from an EMBL/GenBank/DDBJ whole genome shotgun (WGS) entry which is preliminary data.</text>
</comment>
<reference evidence="2" key="1">
    <citation type="journal article" date="2015" name="Nature">
        <title>Complex archaea that bridge the gap between prokaryotes and eukaryotes.</title>
        <authorList>
            <person name="Spang A."/>
            <person name="Saw J.H."/>
            <person name="Jorgensen S.L."/>
            <person name="Zaremba-Niedzwiedzka K."/>
            <person name="Martijn J."/>
            <person name="Lind A.E."/>
            <person name="van Eijk R."/>
            <person name="Schleper C."/>
            <person name="Guy L."/>
            <person name="Ettema T.J."/>
        </authorList>
    </citation>
    <scope>NUCLEOTIDE SEQUENCE</scope>
</reference>
<keyword evidence="1" id="KW-0812">Transmembrane</keyword>
<keyword evidence="1" id="KW-0472">Membrane</keyword>